<keyword evidence="3" id="KW-1185">Reference proteome</keyword>
<proteinExistence type="predicted"/>
<feature type="transmembrane region" description="Helical" evidence="1">
    <location>
        <begin position="188"/>
        <end position="210"/>
    </location>
</feature>
<keyword evidence="1" id="KW-0812">Transmembrane</keyword>
<evidence type="ECO:0000256" key="1">
    <source>
        <dbReference type="SAM" id="Phobius"/>
    </source>
</evidence>
<accession>A0ABN8VJJ2</accession>
<evidence type="ECO:0000313" key="3">
    <source>
        <dbReference type="Proteomes" id="UP001152964"/>
    </source>
</evidence>
<feature type="transmembrane region" description="Helical" evidence="1">
    <location>
        <begin position="138"/>
        <end position="156"/>
    </location>
</feature>
<organism evidence="2 3">
    <name type="scientific">Saccharomyces eubayanus</name>
    <name type="common">Yeast</name>
    <dbReference type="NCBI Taxonomy" id="1080349"/>
    <lineage>
        <taxon>Eukaryota</taxon>
        <taxon>Fungi</taxon>
        <taxon>Dikarya</taxon>
        <taxon>Ascomycota</taxon>
        <taxon>Saccharomycotina</taxon>
        <taxon>Saccharomycetes</taxon>
        <taxon>Saccharomycetales</taxon>
        <taxon>Saccharomycetaceae</taxon>
        <taxon>Saccharomyces</taxon>
    </lineage>
</organism>
<reference evidence="2" key="1">
    <citation type="submission" date="2022-08" db="EMBL/GenBank/DDBJ databases">
        <authorList>
            <person name="Byrne P K."/>
        </authorList>
    </citation>
    <scope>NUCLEOTIDE SEQUENCE</scope>
    <source>
        <strain evidence="2">UCD650</strain>
    </source>
</reference>
<keyword evidence="1" id="KW-1133">Transmembrane helix</keyword>
<gene>
    <name evidence="2" type="primary">U6500N02690</name>
    <name evidence="2" type="ORF">SEUBUCD650_0N02690</name>
</gene>
<keyword evidence="1" id="KW-0472">Membrane</keyword>
<name>A0ABN8VJJ2_SACEU</name>
<dbReference type="EMBL" id="OX291504">
    <property type="protein sequence ID" value="CAI1688073.1"/>
    <property type="molecule type" value="Genomic_DNA"/>
</dbReference>
<evidence type="ECO:0008006" key="4">
    <source>
        <dbReference type="Google" id="ProtNLM"/>
    </source>
</evidence>
<protein>
    <recommendedName>
        <fullName evidence="4">YNL046W-like protein</fullName>
    </recommendedName>
</protein>
<dbReference type="Proteomes" id="UP001152964">
    <property type="component" value="Chromosome 14"/>
</dbReference>
<evidence type="ECO:0000313" key="2">
    <source>
        <dbReference type="EMBL" id="CAI1688073.1"/>
    </source>
</evidence>
<sequence length="211" mass="22873">MLARSRSWLPSGLFIYKCIYPYIGSVGGHSLCSTPMEHPNSKKSFGQLLGKKTAVVDANKTQGNMDSGTANRLRKLLHRRKPQSPVVQSAVQCRIPGHYVDSRATPAAGLIRNSVASPAVSTLHINERYIRYDINTKPLVVVLAISLVFLGCLVVLKDIILQSSQSIVSVVKWKIIGAPFAGSPQTGLLVGLLGTLFSPLSVVSSWLSFIF</sequence>